<name>A0A812DBS0_ACAPH</name>
<keyword evidence="1" id="KW-0812">Transmembrane</keyword>
<evidence type="ECO:0000256" key="1">
    <source>
        <dbReference type="SAM" id="Phobius"/>
    </source>
</evidence>
<sequence>MDVLKSLLCSALELELFFKKRKDISEIVLTCLYYRTHPHFFISFSSSFLPSSIGHPLFSSLPLSLSLSLSVFYSPSSFLNKSTFHLLFFPRLTFILFPSLRLALCHHISFLVHLYSILSPSRFHLSRFHLLPFSPSSSLFTSLSHLLTSPISLSSAFPSSFLTLFSFLSPSPLDLSRFHFVSSSSIAVLLLLISLPFLLHIFFSSSVIQPFICVTLSPSSSLSFTACLAFILSLSFIYFPSILSLSLCLIALPSFDVAKRQLTTDVRRMTLESRHELLDSYLFVILRNLIDNLFTFSQGQKPLRATLTLHSFSSSVLNNTCSLTTPLRLRGTCSTFHLLKLVK</sequence>
<organism evidence="2 3">
    <name type="scientific">Acanthosepion pharaonis</name>
    <name type="common">Pharaoh cuttlefish</name>
    <name type="synonym">Sepia pharaonis</name>
    <dbReference type="NCBI Taxonomy" id="158019"/>
    <lineage>
        <taxon>Eukaryota</taxon>
        <taxon>Metazoa</taxon>
        <taxon>Spiralia</taxon>
        <taxon>Lophotrochozoa</taxon>
        <taxon>Mollusca</taxon>
        <taxon>Cephalopoda</taxon>
        <taxon>Coleoidea</taxon>
        <taxon>Decapodiformes</taxon>
        <taxon>Sepiida</taxon>
        <taxon>Sepiina</taxon>
        <taxon>Sepiidae</taxon>
        <taxon>Acanthosepion</taxon>
    </lineage>
</organism>
<feature type="transmembrane region" description="Helical" evidence="1">
    <location>
        <begin position="223"/>
        <end position="252"/>
    </location>
</feature>
<keyword evidence="1" id="KW-1133">Transmembrane helix</keyword>
<comment type="caution">
    <text evidence="2">The sequence shown here is derived from an EMBL/GenBank/DDBJ whole genome shotgun (WGS) entry which is preliminary data.</text>
</comment>
<dbReference type="AlphaFoldDB" id="A0A812DBS0"/>
<accession>A0A812DBS0</accession>
<dbReference type="Proteomes" id="UP000597762">
    <property type="component" value="Unassembled WGS sequence"/>
</dbReference>
<dbReference type="EMBL" id="CAHIKZ030003327">
    <property type="protein sequence ID" value="CAE1299056.1"/>
    <property type="molecule type" value="Genomic_DNA"/>
</dbReference>
<protein>
    <submittedName>
        <fullName evidence="2">Uncharacterized protein</fullName>
    </submittedName>
</protein>
<keyword evidence="1" id="KW-0472">Membrane</keyword>
<feature type="transmembrane region" description="Helical" evidence="1">
    <location>
        <begin position="180"/>
        <end position="203"/>
    </location>
</feature>
<keyword evidence="3" id="KW-1185">Reference proteome</keyword>
<evidence type="ECO:0000313" key="2">
    <source>
        <dbReference type="EMBL" id="CAE1299056.1"/>
    </source>
</evidence>
<proteinExistence type="predicted"/>
<gene>
    <name evidence="2" type="ORF">SPHA_52986</name>
</gene>
<reference evidence="2" key="1">
    <citation type="submission" date="2021-01" db="EMBL/GenBank/DDBJ databases">
        <authorList>
            <person name="Li R."/>
            <person name="Bekaert M."/>
        </authorList>
    </citation>
    <scope>NUCLEOTIDE SEQUENCE</scope>
    <source>
        <strain evidence="2">Farmed</strain>
    </source>
</reference>
<evidence type="ECO:0000313" key="3">
    <source>
        <dbReference type="Proteomes" id="UP000597762"/>
    </source>
</evidence>